<dbReference type="AlphaFoldDB" id="H8I7R0"/>
<keyword evidence="1" id="KW-0472">Membrane</keyword>
<feature type="transmembrane region" description="Helical" evidence="1">
    <location>
        <begin position="105"/>
        <end position="137"/>
    </location>
</feature>
<feature type="transmembrane region" description="Helical" evidence="1">
    <location>
        <begin position="149"/>
        <end position="172"/>
    </location>
</feature>
<keyword evidence="1" id="KW-1133">Transmembrane helix</keyword>
<dbReference type="STRING" id="1041930.Mtc_1139"/>
<feature type="transmembrane region" description="Helical" evidence="1">
    <location>
        <begin position="20"/>
        <end position="43"/>
    </location>
</feature>
<evidence type="ECO:0000313" key="2">
    <source>
        <dbReference type="EMBL" id="AFC99895.1"/>
    </source>
</evidence>
<dbReference type="HOGENOM" id="CLU_1040540_0_0_2"/>
<protein>
    <recommendedName>
        <fullName evidence="4">ABC-type transport system involved in multi-copper enzyme maturation, permease component</fullName>
    </recommendedName>
</protein>
<dbReference type="GO" id="GO:0140359">
    <property type="term" value="F:ABC-type transporter activity"/>
    <property type="evidence" value="ECO:0007669"/>
    <property type="project" value="InterPro"/>
</dbReference>
<dbReference type="EMBL" id="CP003243">
    <property type="protein sequence ID" value="AFC99895.1"/>
    <property type="molecule type" value="Genomic_DNA"/>
</dbReference>
<sequence>MKAIFLVAKNEFNRIVRNPIAVVFGVLILVFATVYAMGCSASLPSIHFEEHDFIFFYMGIGNFYWMLSVFFAFFSMCVGIVSVADEQSSNSFRVLFAKPLYRRDIIIGKFLGIGTFLLIALALAIALISSLVILVYGGPESVSELVWRLGAFTFVSSLSCSVTLGLVMLLGIMLSKEEALVVSLAYISFSWLTQTNLIPQSFRDLIVIIPVDLFVKASCVRGNDLFTLTLPFDRWLGNALPYIVLLLAEAIILVLIDCVLFARKEG</sequence>
<proteinExistence type="predicted"/>
<gene>
    <name evidence="2" type="ordered locus">Mtc_1139</name>
</gene>
<name>H8I7R0_METCZ</name>
<dbReference type="Proteomes" id="UP000005233">
    <property type="component" value="Chromosome"/>
</dbReference>
<dbReference type="OrthoDB" id="150997at2157"/>
<evidence type="ECO:0008006" key="4">
    <source>
        <dbReference type="Google" id="ProtNLM"/>
    </source>
</evidence>
<organism evidence="2 3">
    <name type="scientific">Methanocella conradii (strain DSM 24694 / JCM 17849 / CGMCC 1.5162 / HZ254)</name>
    <dbReference type="NCBI Taxonomy" id="1041930"/>
    <lineage>
        <taxon>Archaea</taxon>
        <taxon>Methanobacteriati</taxon>
        <taxon>Methanobacteriota</taxon>
        <taxon>Stenosarchaea group</taxon>
        <taxon>Methanomicrobia</taxon>
        <taxon>Methanocellales</taxon>
        <taxon>Methanocellaceae</taxon>
        <taxon>Methanocella</taxon>
    </lineage>
</organism>
<accession>H8I7R0</accession>
<dbReference type="GO" id="GO:0005886">
    <property type="term" value="C:plasma membrane"/>
    <property type="evidence" value="ECO:0007669"/>
    <property type="project" value="UniProtKB-SubCell"/>
</dbReference>
<reference evidence="2 3" key="1">
    <citation type="journal article" date="2012" name="J. Bacteriol.">
        <title>Complete genome sequence of a thermophilic methanogen, Methanocella conradii HZ254, isolated from Chinese rice field soil.</title>
        <authorList>
            <person name="Lu Z."/>
            <person name="Lu Y."/>
        </authorList>
    </citation>
    <scope>NUCLEOTIDE SEQUENCE [LARGE SCALE GENOMIC DNA]</scope>
    <source>
        <strain evidence="3">DSM 24694 / JCM 17849 / CGMCC 1.5162 / HZ254</strain>
    </source>
</reference>
<dbReference type="Pfam" id="PF12679">
    <property type="entry name" value="ABC2_membrane_2"/>
    <property type="match status" value="1"/>
</dbReference>
<evidence type="ECO:0000256" key="1">
    <source>
        <dbReference type="SAM" id="Phobius"/>
    </source>
</evidence>
<keyword evidence="3" id="KW-1185">Reference proteome</keyword>
<feature type="transmembrane region" description="Helical" evidence="1">
    <location>
        <begin position="179"/>
        <end position="198"/>
    </location>
</feature>
<feature type="transmembrane region" description="Helical" evidence="1">
    <location>
        <begin position="63"/>
        <end position="84"/>
    </location>
</feature>
<evidence type="ECO:0000313" key="3">
    <source>
        <dbReference type="Proteomes" id="UP000005233"/>
    </source>
</evidence>
<dbReference type="eggNOG" id="arCOG02436">
    <property type="taxonomic scope" value="Archaea"/>
</dbReference>
<feature type="transmembrane region" description="Helical" evidence="1">
    <location>
        <begin position="239"/>
        <end position="262"/>
    </location>
</feature>
<dbReference type="KEGG" id="mez:Mtc_1139"/>
<dbReference type="PANTHER" id="PTHR43471:SF14">
    <property type="entry name" value="ABC-2 TYPE TRANSPORT SYSTEM PERMEASE PROTEIN"/>
    <property type="match status" value="1"/>
</dbReference>
<dbReference type="PANTHER" id="PTHR43471">
    <property type="entry name" value="ABC TRANSPORTER PERMEASE"/>
    <property type="match status" value="1"/>
</dbReference>
<keyword evidence="1" id="KW-0812">Transmembrane</keyword>